<dbReference type="PIRSF" id="PIRSF018571">
    <property type="entry name" value="SpoIIGA"/>
    <property type="match status" value="1"/>
</dbReference>
<feature type="transmembrane region" description="Helical" evidence="3">
    <location>
        <begin position="67"/>
        <end position="90"/>
    </location>
</feature>
<comment type="function">
    <text evidence="1">Probable aspartic protease that is responsible for the proteolytic cleavage of the RNA polymerase sigma E factor (SigE/spoIIGB) to yield the active peptide in the mother cell during sporulation. Responds to a signal from the forespore that is triggered by the extracellular signal protein SpoIIR.</text>
</comment>
<gene>
    <name evidence="4" type="ORF">EDC14_1015118</name>
</gene>
<feature type="transmembrane region" description="Helical" evidence="3">
    <location>
        <begin position="42"/>
        <end position="61"/>
    </location>
</feature>
<sequence length="302" mass="34775">MDMVKVYLDLPISGAILGWIQDGTLLWMVGQISSARVAWPRLLLGGAIGGAFQFMLLLNQASEGLLYHWVLSPLIFMFLIPWLMVTAAFFPLTLRRFLTIIGYFYLLSFLLSGIHWGIDSLNQRYFHWTITLWWRFCLHLAFIFILGEIGWGVVHRKVWDQICLFPIQIQWQGQNLKLNALLDTGNRLHDPLTKVPVIVVEFNHIKDLLPPEVLKMVDHLQRGELADDLAIPLYWEERVRLLPFHSLGKEHGLMVGFRPDRVSVRQKNQEYESNNVVVAFYNRSLSPEGSFQALIPPAILGT</sequence>
<dbReference type="Proteomes" id="UP000295008">
    <property type="component" value="Unassembled WGS sequence"/>
</dbReference>
<protein>
    <recommendedName>
        <fullName evidence="1">Sporulation sigma-E factor-processing peptidase</fullName>
        <ecNumber evidence="1">3.4.23.-</ecNumber>
    </recommendedName>
    <alternativeName>
        <fullName evidence="1">Membrane-associated aspartic protease</fullName>
    </alternativeName>
    <alternativeName>
        <fullName evidence="1">Stage II sporulation protein GA</fullName>
    </alternativeName>
</protein>
<dbReference type="EC" id="3.4.23.-" evidence="1"/>
<dbReference type="GO" id="GO:0030436">
    <property type="term" value="P:asexual sporulation"/>
    <property type="evidence" value="ECO:0007669"/>
    <property type="project" value="InterPro"/>
</dbReference>
<comment type="caution">
    <text evidence="4">The sequence shown here is derived from an EMBL/GenBank/DDBJ whole genome shotgun (WGS) entry which is preliminary data.</text>
</comment>
<dbReference type="GO" id="GO:0030435">
    <property type="term" value="P:sporulation resulting in formation of a cellular spore"/>
    <property type="evidence" value="ECO:0007669"/>
    <property type="project" value="UniProtKB-KW"/>
</dbReference>
<keyword evidence="1" id="KW-1003">Cell membrane</keyword>
<evidence type="ECO:0000256" key="1">
    <source>
        <dbReference type="PIRNR" id="PIRNR018571"/>
    </source>
</evidence>
<dbReference type="GO" id="GO:0006508">
    <property type="term" value="P:proteolysis"/>
    <property type="evidence" value="ECO:0007669"/>
    <property type="project" value="UniProtKB-KW"/>
</dbReference>
<dbReference type="GO" id="GO:0004190">
    <property type="term" value="F:aspartic-type endopeptidase activity"/>
    <property type="evidence" value="ECO:0007669"/>
    <property type="project" value="UniProtKB-KW"/>
</dbReference>
<comment type="subcellular location">
    <subcellularLocation>
        <location evidence="1">Cell membrane</location>
    </subcellularLocation>
</comment>
<dbReference type="GO" id="GO:0005886">
    <property type="term" value="C:plasma membrane"/>
    <property type="evidence" value="ECO:0007669"/>
    <property type="project" value="UniProtKB-SubCell"/>
</dbReference>
<keyword evidence="1" id="KW-0378">Hydrolase</keyword>
<dbReference type="InterPro" id="IPR005081">
    <property type="entry name" value="SpoIIGA"/>
</dbReference>
<reference evidence="4 5" key="1">
    <citation type="submission" date="2019-03" db="EMBL/GenBank/DDBJ databases">
        <title>Genomic Encyclopedia of Type Strains, Phase IV (KMG-IV): sequencing the most valuable type-strain genomes for metagenomic binning, comparative biology and taxonomic classification.</title>
        <authorList>
            <person name="Goeker M."/>
        </authorList>
    </citation>
    <scope>NUCLEOTIDE SEQUENCE [LARGE SCALE GENOMIC DNA]</scope>
    <source>
        <strain evidence="4 5">LX-B</strain>
    </source>
</reference>
<dbReference type="Pfam" id="PF03419">
    <property type="entry name" value="Peptidase_U4"/>
    <property type="match status" value="1"/>
</dbReference>
<evidence type="ECO:0000256" key="3">
    <source>
        <dbReference type="SAM" id="Phobius"/>
    </source>
</evidence>
<evidence type="ECO:0000313" key="5">
    <source>
        <dbReference type="Proteomes" id="UP000295008"/>
    </source>
</evidence>
<feature type="transmembrane region" description="Helical" evidence="3">
    <location>
        <begin position="97"/>
        <end position="118"/>
    </location>
</feature>
<comment type="similarity">
    <text evidence="1">Belongs to the peptidase U4 family.</text>
</comment>
<keyword evidence="1 3" id="KW-0472">Membrane</keyword>
<keyword evidence="3" id="KW-0812">Transmembrane</keyword>
<dbReference type="AlphaFoldDB" id="A0A4R1RK67"/>
<organism evidence="4 5">
    <name type="scientific">Hydrogenispora ethanolica</name>
    <dbReference type="NCBI Taxonomy" id="1082276"/>
    <lineage>
        <taxon>Bacteria</taxon>
        <taxon>Bacillati</taxon>
        <taxon>Bacillota</taxon>
        <taxon>Hydrogenispora</taxon>
    </lineage>
</organism>
<evidence type="ECO:0000313" key="4">
    <source>
        <dbReference type="EMBL" id="TCL66575.1"/>
    </source>
</evidence>
<dbReference type="OrthoDB" id="2690199at2"/>
<feature type="active site" evidence="2">
    <location>
        <position position="183"/>
    </location>
</feature>
<keyword evidence="3" id="KW-1133">Transmembrane helix</keyword>
<keyword evidence="1" id="KW-0064">Aspartyl protease</keyword>
<evidence type="ECO:0000256" key="2">
    <source>
        <dbReference type="PIRSR" id="PIRSR018571-1"/>
    </source>
</evidence>
<proteinExistence type="inferred from homology"/>
<keyword evidence="1" id="KW-0645">Protease</keyword>
<keyword evidence="5" id="KW-1185">Reference proteome</keyword>
<name>A0A4R1RK67_HYDET</name>
<keyword evidence="1" id="KW-0749">Sporulation</keyword>
<dbReference type="EMBL" id="SLUN01000015">
    <property type="protein sequence ID" value="TCL66575.1"/>
    <property type="molecule type" value="Genomic_DNA"/>
</dbReference>
<feature type="transmembrane region" description="Helical" evidence="3">
    <location>
        <begin position="133"/>
        <end position="154"/>
    </location>
</feature>
<accession>A0A4R1RK67</accession>